<evidence type="ECO:0000256" key="2">
    <source>
        <dbReference type="ARBA" id="ARBA00022475"/>
    </source>
</evidence>
<dbReference type="Pfam" id="PF12823">
    <property type="entry name" value="DUF3817"/>
    <property type="match status" value="1"/>
</dbReference>
<feature type="domain" description="DUF3817" evidence="8">
    <location>
        <begin position="27"/>
        <end position="114"/>
    </location>
</feature>
<feature type="transmembrane region" description="Helical" evidence="7">
    <location>
        <begin position="30"/>
        <end position="52"/>
    </location>
</feature>
<keyword evidence="2" id="KW-1003">Cell membrane</keyword>
<gene>
    <name evidence="9" type="ORF">BXY45_10364</name>
</gene>
<protein>
    <submittedName>
        <fullName evidence="9">Integral membrane protein</fullName>
    </submittedName>
</protein>
<evidence type="ECO:0000313" key="9">
    <source>
        <dbReference type="EMBL" id="PWJ55394.1"/>
    </source>
</evidence>
<reference evidence="9 10" key="1">
    <citation type="submission" date="2018-03" db="EMBL/GenBank/DDBJ databases">
        <title>Genomic Encyclopedia of Archaeal and Bacterial Type Strains, Phase II (KMG-II): from individual species to whole genera.</title>
        <authorList>
            <person name="Goeker M."/>
        </authorList>
    </citation>
    <scope>NUCLEOTIDE SEQUENCE [LARGE SCALE GENOMIC DNA]</scope>
    <source>
        <strain evidence="9 10">DSM 44889</strain>
    </source>
</reference>
<dbReference type="GO" id="GO:0005886">
    <property type="term" value="C:plasma membrane"/>
    <property type="evidence" value="ECO:0007669"/>
    <property type="project" value="UniProtKB-SubCell"/>
</dbReference>
<evidence type="ECO:0000256" key="6">
    <source>
        <dbReference type="SAM" id="MobiDB-lite"/>
    </source>
</evidence>
<keyword evidence="4 7" id="KW-1133">Transmembrane helix</keyword>
<dbReference type="AlphaFoldDB" id="A0A316AES2"/>
<feature type="region of interest" description="Disordered" evidence="6">
    <location>
        <begin position="1"/>
        <end position="20"/>
    </location>
</feature>
<dbReference type="EMBL" id="QGDQ01000003">
    <property type="protein sequence ID" value="PWJ55394.1"/>
    <property type="molecule type" value="Genomic_DNA"/>
</dbReference>
<evidence type="ECO:0000256" key="3">
    <source>
        <dbReference type="ARBA" id="ARBA00022692"/>
    </source>
</evidence>
<evidence type="ECO:0000313" key="10">
    <source>
        <dbReference type="Proteomes" id="UP000245469"/>
    </source>
</evidence>
<sequence length="135" mass="14719">MSGTGQRSGSANARQAPRVHRDPGASLTRYRIFALATGVMLLLLCLEMVVKYGFLGGRDSAWDVISYVHGWVYFVYLITVADLWSKLRWPLGRLVVLVLCGVVPLLSFWAERRVVADVRAGRSGPSVPSTPGASA</sequence>
<feature type="transmembrane region" description="Helical" evidence="7">
    <location>
        <begin position="91"/>
        <end position="110"/>
    </location>
</feature>
<evidence type="ECO:0000259" key="8">
    <source>
        <dbReference type="Pfam" id="PF12823"/>
    </source>
</evidence>
<keyword evidence="3 7" id="KW-0812">Transmembrane</keyword>
<dbReference type="PANTHER" id="PTHR40077:SF2">
    <property type="entry name" value="MEMBRANE PROTEIN"/>
    <property type="match status" value="1"/>
</dbReference>
<comment type="caution">
    <text evidence="9">The sequence shown here is derived from an EMBL/GenBank/DDBJ whole genome shotgun (WGS) entry which is preliminary data.</text>
</comment>
<evidence type="ECO:0000256" key="5">
    <source>
        <dbReference type="ARBA" id="ARBA00023136"/>
    </source>
</evidence>
<proteinExistence type="predicted"/>
<dbReference type="PANTHER" id="PTHR40077">
    <property type="entry name" value="MEMBRANE PROTEIN-RELATED"/>
    <property type="match status" value="1"/>
</dbReference>
<accession>A0A316AES2</accession>
<evidence type="ECO:0000256" key="1">
    <source>
        <dbReference type="ARBA" id="ARBA00004651"/>
    </source>
</evidence>
<keyword evidence="10" id="KW-1185">Reference proteome</keyword>
<dbReference type="Proteomes" id="UP000245469">
    <property type="component" value="Unassembled WGS sequence"/>
</dbReference>
<evidence type="ECO:0000256" key="7">
    <source>
        <dbReference type="SAM" id="Phobius"/>
    </source>
</evidence>
<dbReference type="NCBIfam" id="TIGR03954">
    <property type="entry name" value="integ_memb_HG"/>
    <property type="match status" value="1"/>
</dbReference>
<organism evidence="9 10">
    <name type="scientific">Quadrisphaera granulorum</name>
    <dbReference type="NCBI Taxonomy" id="317664"/>
    <lineage>
        <taxon>Bacteria</taxon>
        <taxon>Bacillati</taxon>
        <taxon>Actinomycetota</taxon>
        <taxon>Actinomycetes</taxon>
        <taxon>Kineosporiales</taxon>
        <taxon>Kineosporiaceae</taxon>
        <taxon>Quadrisphaera</taxon>
    </lineage>
</organism>
<name>A0A316AES2_9ACTN</name>
<feature type="transmembrane region" description="Helical" evidence="7">
    <location>
        <begin position="64"/>
        <end position="84"/>
    </location>
</feature>
<keyword evidence="5 7" id="KW-0472">Membrane</keyword>
<evidence type="ECO:0000256" key="4">
    <source>
        <dbReference type="ARBA" id="ARBA00022989"/>
    </source>
</evidence>
<feature type="compositionally biased region" description="Polar residues" evidence="6">
    <location>
        <begin position="1"/>
        <end position="13"/>
    </location>
</feature>
<dbReference type="InterPro" id="IPR023845">
    <property type="entry name" value="DUF3817_TM"/>
</dbReference>
<comment type="subcellular location">
    <subcellularLocation>
        <location evidence="1">Cell membrane</location>
        <topology evidence="1">Multi-pass membrane protein</topology>
    </subcellularLocation>
</comment>